<organism evidence="1 2">
    <name type="scientific">Nocardia farcinica (strain IFM 10152)</name>
    <dbReference type="NCBI Taxonomy" id="247156"/>
    <lineage>
        <taxon>Bacteria</taxon>
        <taxon>Bacillati</taxon>
        <taxon>Actinomycetota</taxon>
        <taxon>Actinomycetes</taxon>
        <taxon>Mycobacteriales</taxon>
        <taxon>Nocardiaceae</taxon>
        <taxon>Nocardia</taxon>
    </lineage>
</organism>
<dbReference type="eggNOG" id="ENOG50316FH">
    <property type="taxonomic scope" value="Bacteria"/>
</dbReference>
<dbReference type="KEGG" id="nfa:NFA_49350"/>
<dbReference type="EMBL" id="AP006618">
    <property type="protein sequence ID" value="BAD59787.1"/>
    <property type="molecule type" value="Genomic_DNA"/>
</dbReference>
<evidence type="ECO:0000313" key="1">
    <source>
        <dbReference type="EMBL" id="BAD59787.1"/>
    </source>
</evidence>
<dbReference type="STRING" id="247156.NFA_49350"/>
<dbReference type="AlphaFoldDB" id="Q5YPV4"/>
<dbReference type="HOGENOM" id="CLU_1453043_0_0_11"/>
<gene>
    <name evidence="1" type="ordered locus">NFA_49350</name>
</gene>
<name>Q5YPV4_NOCFA</name>
<evidence type="ECO:0000313" key="2">
    <source>
        <dbReference type="Proteomes" id="UP000006820"/>
    </source>
</evidence>
<dbReference type="PROSITE" id="PS51257">
    <property type="entry name" value="PROKAR_LIPOPROTEIN"/>
    <property type="match status" value="1"/>
</dbReference>
<protein>
    <recommendedName>
        <fullName evidence="3">Lipoprotein</fullName>
    </recommendedName>
</protein>
<accession>Q5YPV4</accession>
<dbReference type="OrthoDB" id="4569482at2"/>
<dbReference type="Proteomes" id="UP000006820">
    <property type="component" value="Chromosome"/>
</dbReference>
<reference evidence="1 2" key="1">
    <citation type="journal article" date="2004" name="Proc. Natl. Acad. Sci. U.S.A.">
        <title>The complete genomic sequence of Nocardia farcinica IFM 10152.</title>
        <authorList>
            <person name="Ishikawa J."/>
            <person name="Yamashita A."/>
            <person name="Mikami Y."/>
            <person name="Hoshino Y."/>
            <person name="Kurita H."/>
            <person name="Hotta K."/>
            <person name="Shiba T."/>
            <person name="Hattori M."/>
        </authorList>
    </citation>
    <scope>NUCLEOTIDE SEQUENCE [LARGE SCALE GENOMIC DNA]</scope>
    <source>
        <strain evidence="1 2">IFM 10152</strain>
    </source>
</reference>
<evidence type="ECO:0008006" key="3">
    <source>
        <dbReference type="Google" id="ProtNLM"/>
    </source>
</evidence>
<keyword evidence="2" id="KW-1185">Reference proteome</keyword>
<proteinExistence type="predicted"/>
<sequence length="188" mass="19960">MRMILTAVGVSGVIALATGCSDIQSTPSTPTVSTIATPAPSMSQAQLCDTVADFFRYGLGAMDVRTTSSVRGPDADVSSGGVCTVLLGGEPAVWQSRRAPSEPDPTEGIEDYVGTTKFGHPVWMRLKPVSVTRFADFATRVGEWNGQIRVPQSGVRTVGGTLVLDDETVRKIVEFLVDLTQRMSLLPG</sequence>